<gene>
    <name evidence="2" type="ORF">CRG98_050118</name>
</gene>
<dbReference type="Pfam" id="PF01397">
    <property type="entry name" value="Terpene_synth"/>
    <property type="match status" value="1"/>
</dbReference>
<name>A0A2I0GT15_PUNGR</name>
<comment type="caution">
    <text evidence="2">The sequence shown here is derived from an EMBL/GenBank/DDBJ whole genome shotgun (WGS) entry which is preliminary data.</text>
</comment>
<feature type="non-terminal residue" evidence="2">
    <location>
        <position position="1"/>
    </location>
</feature>
<dbReference type="STRING" id="22663.A0A2I0GT15"/>
<dbReference type="InterPro" id="IPR001906">
    <property type="entry name" value="Terpene_synth_N"/>
</dbReference>
<feature type="non-terminal residue" evidence="2">
    <location>
        <position position="114"/>
    </location>
</feature>
<dbReference type="AlphaFoldDB" id="A0A2I0GT15"/>
<proteinExistence type="predicted"/>
<organism evidence="2 3">
    <name type="scientific">Punica granatum</name>
    <name type="common">Pomegranate</name>
    <dbReference type="NCBI Taxonomy" id="22663"/>
    <lineage>
        <taxon>Eukaryota</taxon>
        <taxon>Viridiplantae</taxon>
        <taxon>Streptophyta</taxon>
        <taxon>Embryophyta</taxon>
        <taxon>Tracheophyta</taxon>
        <taxon>Spermatophyta</taxon>
        <taxon>Magnoliopsida</taxon>
        <taxon>eudicotyledons</taxon>
        <taxon>Gunneridae</taxon>
        <taxon>Pentapetalae</taxon>
        <taxon>rosids</taxon>
        <taxon>malvids</taxon>
        <taxon>Myrtales</taxon>
        <taxon>Lythraceae</taxon>
        <taxon>Punica</taxon>
    </lineage>
</organism>
<dbReference type="SUPFAM" id="SSF48239">
    <property type="entry name" value="Terpenoid cyclases/Protein prenyltransferases"/>
    <property type="match status" value="1"/>
</dbReference>
<keyword evidence="3" id="KW-1185">Reference proteome</keyword>
<dbReference type="GO" id="GO:0010333">
    <property type="term" value="F:terpene synthase activity"/>
    <property type="evidence" value="ECO:0007669"/>
    <property type="project" value="InterPro"/>
</dbReference>
<dbReference type="InterPro" id="IPR036965">
    <property type="entry name" value="Terpene_synth_N_sf"/>
</dbReference>
<dbReference type="Gene3D" id="1.50.10.130">
    <property type="entry name" value="Terpene synthase, N-terminal domain"/>
    <property type="match status" value="1"/>
</dbReference>
<dbReference type="InterPro" id="IPR008930">
    <property type="entry name" value="Terpenoid_cyclase/PrenylTrfase"/>
</dbReference>
<reference evidence="2 3" key="1">
    <citation type="submission" date="2017-11" db="EMBL/GenBank/DDBJ databases">
        <title>De-novo sequencing of pomegranate (Punica granatum L.) genome.</title>
        <authorList>
            <person name="Akparov Z."/>
            <person name="Amiraslanov A."/>
            <person name="Hajiyeva S."/>
            <person name="Abbasov M."/>
            <person name="Kaur K."/>
            <person name="Hamwieh A."/>
            <person name="Solovyev V."/>
            <person name="Salamov A."/>
            <person name="Braich B."/>
            <person name="Kosarev P."/>
            <person name="Mahmoud A."/>
            <person name="Hajiyev E."/>
            <person name="Babayeva S."/>
            <person name="Izzatullayeva V."/>
            <person name="Mammadov A."/>
            <person name="Mammadov A."/>
            <person name="Sharifova S."/>
            <person name="Ojaghi J."/>
            <person name="Eynullazada K."/>
            <person name="Bayramov B."/>
            <person name="Abdulazimova A."/>
            <person name="Shahmuradov I."/>
        </authorList>
    </citation>
    <scope>NUCLEOTIDE SEQUENCE [LARGE SCALE GENOMIC DNA]</scope>
    <source>
        <strain evidence="3">cv. AG2017</strain>
        <tissue evidence="2">Leaf</tissue>
    </source>
</reference>
<evidence type="ECO:0000313" key="2">
    <source>
        <dbReference type="EMBL" id="PKH69515.1"/>
    </source>
</evidence>
<accession>A0A2I0GT15</accession>
<dbReference type="Proteomes" id="UP000233551">
    <property type="component" value="Unassembled WGS sequence"/>
</dbReference>
<dbReference type="EMBL" id="PGOL01044648">
    <property type="protein sequence ID" value="PKH69515.1"/>
    <property type="molecule type" value="Genomic_DNA"/>
</dbReference>
<evidence type="ECO:0000259" key="1">
    <source>
        <dbReference type="Pfam" id="PF01397"/>
    </source>
</evidence>
<sequence length="114" mass="13321">GLEEGNREELEKMKEDAKGLIKAYQEDPLVKLELIDVVQQLGLHYHFEAEIQYAFDIIHKRGRQPLFSAFSSDLYATYTYDLDFSTAWIKYVFKCFMNKTGTFEEPLLEDVEGL</sequence>
<feature type="domain" description="Terpene synthase N-terminal" evidence="1">
    <location>
        <begin position="7"/>
        <end position="114"/>
    </location>
</feature>
<protein>
    <recommendedName>
        <fullName evidence="1">Terpene synthase N-terminal domain-containing protein</fullName>
    </recommendedName>
</protein>
<evidence type="ECO:0000313" key="3">
    <source>
        <dbReference type="Proteomes" id="UP000233551"/>
    </source>
</evidence>